<proteinExistence type="predicted"/>
<dbReference type="AlphaFoldDB" id="A0A8R1TQF6"/>
<reference evidence="2" key="1">
    <citation type="submission" date="2013-10" db="EMBL/GenBank/DDBJ databases">
        <title>Genome sequencing of Onchocerca volvulus.</title>
        <authorList>
            <person name="Cotton J."/>
            <person name="Tsai J."/>
            <person name="Stanley E."/>
            <person name="Tracey A."/>
            <person name="Holroyd N."/>
            <person name="Lustigman S."/>
            <person name="Berriman M."/>
        </authorList>
    </citation>
    <scope>NUCLEOTIDE SEQUENCE</scope>
</reference>
<sequence>MTRVTAALTAERNQTSQQPLTSYVAIFNIPSEFNAERHLETIQEHALE</sequence>
<reference evidence="1" key="2">
    <citation type="submission" date="2022-06" db="UniProtKB">
        <authorList>
            <consortium name="EnsemblMetazoa"/>
        </authorList>
    </citation>
    <scope>IDENTIFICATION</scope>
</reference>
<dbReference type="Proteomes" id="UP000024404">
    <property type="component" value="Unassembled WGS sequence"/>
</dbReference>
<dbReference type="EnsemblMetazoa" id="OVOC231.1">
    <property type="protein sequence ID" value="OVOC231.1"/>
    <property type="gene ID" value="WBGene00237040"/>
</dbReference>
<dbReference type="EMBL" id="CMVM020000020">
    <property type="status" value="NOT_ANNOTATED_CDS"/>
    <property type="molecule type" value="Genomic_DNA"/>
</dbReference>
<accession>A0A8R1TQF6</accession>
<keyword evidence="2" id="KW-1185">Reference proteome</keyword>
<evidence type="ECO:0000313" key="2">
    <source>
        <dbReference type="Proteomes" id="UP000024404"/>
    </source>
</evidence>
<protein>
    <submittedName>
        <fullName evidence="1">Uncharacterized protein</fullName>
    </submittedName>
</protein>
<organism evidence="1 2">
    <name type="scientific">Onchocerca volvulus</name>
    <dbReference type="NCBI Taxonomy" id="6282"/>
    <lineage>
        <taxon>Eukaryota</taxon>
        <taxon>Metazoa</taxon>
        <taxon>Ecdysozoa</taxon>
        <taxon>Nematoda</taxon>
        <taxon>Chromadorea</taxon>
        <taxon>Rhabditida</taxon>
        <taxon>Spirurina</taxon>
        <taxon>Spiruromorpha</taxon>
        <taxon>Filarioidea</taxon>
        <taxon>Onchocercidae</taxon>
        <taxon>Onchocerca</taxon>
    </lineage>
</organism>
<evidence type="ECO:0000313" key="1">
    <source>
        <dbReference type="EnsemblMetazoa" id="OVOC231.1"/>
    </source>
</evidence>
<name>A0A8R1TQF6_ONCVO</name>